<reference evidence="2" key="1">
    <citation type="submission" date="2018-05" db="EMBL/GenBank/DDBJ databases">
        <title>Genome Sequencing of selected type strains of the family Eggerthellaceae.</title>
        <authorList>
            <person name="Danylec N."/>
            <person name="Stoll D.A."/>
            <person name="Doetsch A."/>
            <person name="Huch M."/>
        </authorList>
    </citation>
    <scope>NUCLEOTIDE SEQUENCE [LARGE SCALE GENOMIC DNA]</scope>
    <source>
        <strain evidence="2">DSM 24851</strain>
    </source>
</reference>
<dbReference type="Proteomes" id="UP000269591">
    <property type="component" value="Unassembled WGS sequence"/>
</dbReference>
<name>A0A3N0B0I2_9ACTN</name>
<dbReference type="AlphaFoldDB" id="A0A3N0B0I2"/>
<evidence type="ECO:0000313" key="2">
    <source>
        <dbReference type="Proteomes" id="UP000269591"/>
    </source>
</evidence>
<gene>
    <name evidence="1" type="ORF">DMP06_05205</name>
</gene>
<evidence type="ECO:0000313" key="1">
    <source>
        <dbReference type="EMBL" id="RNL40334.1"/>
    </source>
</evidence>
<sequence>MLQKPPFVCETTFVQQQIGVRLRNALDAAAEWRLCCCETPLMLLRIDVNAAEERRWCWCGSTFMLMRSDVYAAAGGIDALLLRAWRLVGATACCPPLRVRHRQRVECDRRHCLRLARHPAPLWRGFHLCASSKS</sequence>
<keyword evidence="2" id="KW-1185">Reference proteome</keyword>
<comment type="caution">
    <text evidence="1">The sequence shown here is derived from an EMBL/GenBank/DDBJ whole genome shotgun (WGS) entry which is preliminary data.</text>
</comment>
<proteinExistence type="predicted"/>
<dbReference type="EMBL" id="QIBX01000007">
    <property type="protein sequence ID" value="RNL40334.1"/>
    <property type="molecule type" value="Genomic_DNA"/>
</dbReference>
<dbReference type="RefSeq" id="WP_123208690.1">
    <property type="nucleotide sequence ID" value="NZ_JBHTHO010000029.1"/>
</dbReference>
<protein>
    <submittedName>
        <fullName evidence="1">Uncharacterized protein</fullName>
    </submittedName>
</protein>
<organism evidence="1 2">
    <name type="scientific">Slackia equolifaciens</name>
    <dbReference type="NCBI Taxonomy" id="498718"/>
    <lineage>
        <taxon>Bacteria</taxon>
        <taxon>Bacillati</taxon>
        <taxon>Actinomycetota</taxon>
        <taxon>Coriobacteriia</taxon>
        <taxon>Eggerthellales</taxon>
        <taxon>Eggerthellaceae</taxon>
        <taxon>Slackia</taxon>
    </lineage>
</organism>
<accession>A0A3N0B0I2</accession>